<feature type="transmembrane region" description="Helical" evidence="2">
    <location>
        <begin position="166"/>
        <end position="188"/>
    </location>
</feature>
<evidence type="ECO:0000256" key="2">
    <source>
        <dbReference type="SAM" id="Phobius"/>
    </source>
</evidence>
<dbReference type="PANTHER" id="PTHR23537">
    <property type="match status" value="1"/>
</dbReference>
<accession>A0A6N9HA85</accession>
<dbReference type="EMBL" id="WWEQ01000108">
    <property type="protein sequence ID" value="MYM20967.1"/>
    <property type="molecule type" value="Genomic_DNA"/>
</dbReference>
<dbReference type="Proteomes" id="UP000469215">
    <property type="component" value="Unassembled WGS sequence"/>
</dbReference>
<feature type="transmembrane region" description="Helical" evidence="2">
    <location>
        <begin position="77"/>
        <end position="99"/>
    </location>
</feature>
<keyword evidence="2" id="KW-0472">Membrane</keyword>
<keyword evidence="2" id="KW-1133">Transmembrane helix</keyword>
<evidence type="ECO:0000313" key="4">
    <source>
        <dbReference type="Proteomes" id="UP000469215"/>
    </source>
</evidence>
<feature type="compositionally biased region" description="Pro residues" evidence="1">
    <location>
        <begin position="1"/>
        <end position="15"/>
    </location>
</feature>
<organism evidence="3 4">
    <name type="scientific">Brevibacterium rongguiense</name>
    <dbReference type="NCBI Taxonomy" id="2695267"/>
    <lineage>
        <taxon>Bacteria</taxon>
        <taxon>Bacillati</taxon>
        <taxon>Actinomycetota</taxon>
        <taxon>Actinomycetes</taxon>
        <taxon>Micrococcales</taxon>
        <taxon>Brevibacteriaceae</taxon>
        <taxon>Brevibacterium</taxon>
    </lineage>
</organism>
<reference evidence="3 4" key="1">
    <citation type="submission" date="2020-01" db="EMBL/GenBank/DDBJ databases">
        <authorList>
            <person name="Deng T."/>
        </authorList>
    </citation>
    <scope>NUCLEOTIDE SEQUENCE [LARGE SCALE GENOMIC DNA]</scope>
    <source>
        <strain evidence="3 4">5221</strain>
    </source>
</reference>
<feature type="transmembrane region" description="Helical" evidence="2">
    <location>
        <begin position="135"/>
        <end position="154"/>
    </location>
</feature>
<feature type="non-terminal residue" evidence="3">
    <location>
        <position position="1"/>
    </location>
</feature>
<feature type="region of interest" description="Disordered" evidence="1">
    <location>
        <begin position="1"/>
        <end position="25"/>
    </location>
</feature>
<dbReference type="PANTHER" id="PTHR23537:SF1">
    <property type="entry name" value="SUGAR TRANSPORTER"/>
    <property type="match status" value="1"/>
</dbReference>
<dbReference type="SUPFAM" id="SSF103473">
    <property type="entry name" value="MFS general substrate transporter"/>
    <property type="match status" value="1"/>
</dbReference>
<feature type="transmembrane region" description="Helical" evidence="2">
    <location>
        <begin position="111"/>
        <end position="129"/>
    </location>
</feature>
<dbReference type="Pfam" id="PF06779">
    <property type="entry name" value="MFS_4"/>
    <property type="match status" value="1"/>
</dbReference>
<proteinExistence type="predicted"/>
<dbReference type="GO" id="GO:0005886">
    <property type="term" value="C:plasma membrane"/>
    <property type="evidence" value="ECO:0007669"/>
    <property type="project" value="TreeGrafter"/>
</dbReference>
<dbReference type="AlphaFoldDB" id="A0A6N9HA85"/>
<comment type="caution">
    <text evidence="3">The sequence shown here is derived from an EMBL/GenBank/DDBJ whole genome shotgun (WGS) entry which is preliminary data.</text>
</comment>
<evidence type="ECO:0000313" key="3">
    <source>
        <dbReference type="EMBL" id="MYM20967.1"/>
    </source>
</evidence>
<feature type="compositionally biased region" description="Low complexity" evidence="1">
    <location>
        <begin position="16"/>
        <end position="25"/>
    </location>
</feature>
<feature type="transmembrane region" description="Helical" evidence="2">
    <location>
        <begin position="194"/>
        <end position="215"/>
    </location>
</feature>
<dbReference type="InterPro" id="IPR036259">
    <property type="entry name" value="MFS_trans_sf"/>
</dbReference>
<dbReference type="Gene3D" id="1.20.1250.20">
    <property type="entry name" value="MFS general substrate transporter like domains"/>
    <property type="match status" value="1"/>
</dbReference>
<dbReference type="RefSeq" id="WP_160954367.1">
    <property type="nucleotide sequence ID" value="NZ_WWEQ01000108.1"/>
</dbReference>
<gene>
    <name evidence="3" type="ORF">GSY69_13610</name>
</gene>
<keyword evidence="2" id="KW-0812">Transmembrane</keyword>
<protein>
    <submittedName>
        <fullName evidence="3">YbfB/YjiJ family MFS transporter</fullName>
    </submittedName>
</protein>
<name>A0A6N9HA85_9MICO</name>
<sequence length="220" mass="21468">AAPRGPAPASAPSPAGPAALSPSPGAPAGRVRVWLLAASYGLEGMGYIIVATFLVAAVQASAGPAGGAGAGPGLSPALLLGNLVWVTVGACVIASTPVWERLRARFTLQRLLVAALTVQLGCALLPALAPGAVAGFAAAAALGATFMAIAQLSLARGRQLGARNSAAVLVTVYGLGQIAGPLVVAPLLGAGPAGYRWAFGIAAVTIAAAAALAWAEGRRR</sequence>
<evidence type="ECO:0000256" key="1">
    <source>
        <dbReference type="SAM" id="MobiDB-lite"/>
    </source>
</evidence>
<keyword evidence="4" id="KW-1185">Reference proteome</keyword>
<dbReference type="InterPro" id="IPR010645">
    <property type="entry name" value="MFS_4"/>
</dbReference>
<feature type="transmembrane region" description="Helical" evidence="2">
    <location>
        <begin position="33"/>
        <end position="57"/>
    </location>
</feature>